<dbReference type="Proteomes" id="UP000077628">
    <property type="component" value="Unassembled WGS sequence"/>
</dbReference>
<protein>
    <submittedName>
        <fullName evidence="4">Uncharacterized protein</fullName>
    </submittedName>
</protein>
<sequence length="181" mass="20302">MSAEKRREEKLKRRLQRIVKEQDLTKQREFVAGAMAEQGMDALTCAAALIYLSHPQLFGGSVAAGAPVPAKSTAVETSTAKLPWLDYKMVRYRLDVGLQHQVAREQIQDILVQESGVDKRRIGRIDIRQHYTLVELPDGMPTDIFQLLTEAAIGPHKLNIRRVRPNKFRQARGKSSAESAG</sequence>
<dbReference type="Pfam" id="PF03880">
    <property type="entry name" value="DbpA"/>
    <property type="match status" value="1"/>
</dbReference>
<proteinExistence type="predicted"/>
<dbReference type="RefSeq" id="WP_064031544.1">
    <property type="nucleotide sequence ID" value="NZ_LUUK01000225.1"/>
</dbReference>
<dbReference type="Gene3D" id="3.30.70.330">
    <property type="match status" value="1"/>
</dbReference>
<keyword evidence="1" id="KW-0963">Cytoplasm</keyword>
<dbReference type="AlphaFoldDB" id="A0A177N2Q9"/>
<name>A0A177N2Q9_9GAMM</name>
<dbReference type="InterPro" id="IPR012677">
    <property type="entry name" value="Nucleotide-bd_a/b_plait_sf"/>
</dbReference>
<gene>
    <name evidence="4" type="ORF">A1355_14935</name>
</gene>
<dbReference type="STRING" id="702114.A1355_14935"/>
<dbReference type="OrthoDB" id="5569931at2"/>
<evidence type="ECO:0000313" key="4">
    <source>
        <dbReference type="EMBL" id="OAI11944.1"/>
    </source>
</evidence>
<evidence type="ECO:0000259" key="3">
    <source>
        <dbReference type="Pfam" id="PF25399"/>
    </source>
</evidence>
<organism evidence="4 5">
    <name type="scientific">Methylomonas koyamae</name>
    <dbReference type="NCBI Taxonomy" id="702114"/>
    <lineage>
        <taxon>Bacteria</taxon>
        <taxon>Pseudomonadati</taxon>
        <taxon>Pseudomonadota</taxon>
        <taxon>Gammaproteobacteria</taxon>
        <taxon>Methylococcales</taxon>
        <taxon>Methylococcaceae</taxon>
        <taxon>Methylomonas</taxon>
    </lineage>
</organism>
<reference evidence="5" key="1">
    <citation type="submission" date="2016-03" db="EMBL/GenBank/DDBJ databases">
        <authorList>
            <person name="Heylen K."/>
            <person name="De Vos P."/>
            <person name="Vekeman B."/>
        </authorList>
    </citation>
    <scope>NUCLEOTIDE SEQUENCE [LARGE SCALE GENOMIC DNA]</scope>
    <source>
        <strain evidence="5">R-45383</strain>
    </source>
</reference>
<accession>A0A177N2Q9</accession>
<dbReference type="Pfam" id="PF25399">
    <property type="entry name" value="DeaD_dimer"/>
    <property type="match status" value="1"/>
</dbReference>
<keyword evidence="5" id="KW-1185">Reference proteome</keyword>
<feature type="domain" description="DEAD box helicase DbpA/CsdA RNA-binding" evidence="2">
    <location>
        <begin position="91"/>
        <end position="162"/>
    </location>
</feature>
<evidence type="ECO:0000313" key="5">
    <source>
        <dbReference type="Proteomes" id="UP000077628"/>
    </source>
</evidence>
<evidence type="ECO:0000259" key="2">
    <source>
        <dbReference type="Pfam" id="PF03880"/>
    </source>
</evidence>
<dbReference type="InterPro" id="IPR005580">
    <property type="entry name" value="DbpA/CsdA_RNA-bd_dom"/>
</dbReference>
<comment type="caution">
    <text evidence="4">The sequence shown here is derived from an EMBL/GenBank/DDBJ whole genome shotgun (WGS) entry which is preliminary data.</text>
</comment>
<evidence type="ECO:0000256" key="1">
    <source>
        <dbReference type="ARBA" id="ARBA00022490"/>
    </source>
</evidence>
<dbReference type="InterPro" id="IPR057325">
    <property type="entry name" value="DeaD_dimer"/>
</dbReference>
<feature type="domain" description="RNA helicase DeaD dimerization" evidence="3">
    <location>
        <begin position="5"/>
        <end position="53"/>
    </location>
</feature>
<dbReference type="EMBL" id="LUUK01000225">
    <property type="protein sequence ID" value="OAI11944.1"/>
    <property type="molecule type" value="Genomic_DNA"/>
</dbReference>